<organism evidence="5 6">
    <name type="scientific">Nibricoccus aquaticus</name>
    <dbReference type="NCBI Taxonomy" id="2576891"/>
    <lineage>
        <taxon>Bacteria</taxon>
        <taxon>Pseudomonadati</taxon>
        <taxon>Verrucomicrobiota</taxon>
        <taxon>Opitutia</taxon>
        <taxon>Opitutales</taxon>
        <taxon>Opitutaceae</taxon>
        <taxon>Nibricoccus</taxon>
    </lineage>
</organism>
<comment type="pathway">
    <text evidence="2">Organic acid metabolism; glycolate biosynthesis; glycolate from 2-phosphoglycolate: step 1/1.</text>
</comment>
<dbReference type="SUPFAM" id="SSF56784">
    <property type="entry name" value="HAD-like"/>
    <property type="match status" value="1"/>
</dbReference>
<dbReference type="GO" id="GO:0008967">
    <property type="term" value="F:phosphoglycolate phosphatase activity"/>
    <property type="evidence" value="ECO:0007669"/>
    <property type="project" value="UniProtKB-EC"/>
</dbReference>
<dbReference type="Gene3D" id="1.10.150.240">
    <property type="entry name" value="Putative phosphatase, domain 2"/>
    <property type="match status" value="1"/>
</dbReference>
<evidence type="ECO:0000256" key="2">
    <source>
        <dbReference type="ARBA" id="ARBA00004818"/>
    </source>
</evidence>
<dbReference type="Proteomes" id="UP000217265">
    <property type="component" value="Chromosome"/>
</dbReference>
<dbReference type="GO" id="GO:0005829">
    <property type="term" value="C:cytosol"/>
    <property type="evidence" value="ECO:0007669"/>
    <property type="project" value="TreeGrafter"/>
</dbReference>
<dbReference type="InterPro" id="IPR050155">
    <property type="entry name" value="HAD-like_hydrolase_sf"/>
</dbReference>
<proteinExistence type="inferred from homology"/>
<dbReference type="SFLD" id="SFLDG01135">
    <property type="entry name" value="C1.5.6:_HAD__Beta-PGM__Phospha"/>
    <property type="match status" value="1"/>
</dbReference>
<dbReference type="InterPro" id="IPR023214">
    <property type="entry name" value="HAD_sf"/>
</dbReference>
<evidence type="ECO:0000256" key="3">
    <source>
        <dbReference type="ARBA" id="ARBA00006171"/>
    </source>
</evidence>
<comment type="catalytic activity">
    <reaction evidence="1">
        <text>2-phosphoglycolate + H2O = glycolate + phosphate</text>
        <dbReference type="Rhea" id="RHEA:14369"/>
        <dbReference type="ChEBI" id="CHEBI:15377"/>
        <dbReference type="ChEBI" id="CHEBI:29805"/>
        <dbReference type="ChEBI" id="CHEBI:43474"/>
        <dbReference type="ChEBI" id="CHEBI:58033"/>
        <dbReference type="EC" id="3.1.3.18"/>
    </reaction>
</comment>
<evidence type="ECO:0000313" key="5">
    <source>
        <dbReference type="EMBL" id="ATC64555.1"/>
    </source>
</evidence>
<dbReference type="OrthoDB" id="9807630at2"/>
<evidence type="ECO:0000313" key="6">
    <source>
        <dbReference type="Proteomes" id="UP000217265"/>
    </source>
</evidence>
<dbReference type="SFLD" id="SFLDG01129">
    <property type="entry name" value="C1.5:_HAD__Beta-PGM__Phosphata"/>
    <property type="match status" value="1"/>
</dbReference>
<comment type="similarity">
    <text evidence="3">Belongs to the HAD-like hydrolase superfamily. CbbY/CbbZ/Gph/YieH family.</text>
</comment>
<evidence type="ECO:0000256" key="1">
    <source>
        <dbReference type="ARBA" id="ARBA00000830"/>
    </source>
</evidence>
<evidence type="ECO:0000256" key="4">
    <source>
        <dbReference type="ARBA" id="ARBA00013078"/>
    </source>
</evidence>
<dbReference type="PANTHER" id="PTHR43434">
    <property type="entry name" value="PHOSPHOGLYCOLATE PHOSPHATASE"/>
    <property type="match status" value="1"/>
</dbReference>
<dbReference type="GO" id="GO:0006281">
    <property type="term" value="P:DNA repair"/>
    <property type="evidence" value="ECO:0007669"/>
    <property type="project" value="TreeGrafter"/>
</dbReference>
<dbReference type="InterPro" id="IPR023198">
    <property type="entry name" value="PGP-like_dom2"/>
</dbReference>
<dbReference type="EC" id="3.1.3.18" evidence="4"/>
<dbReference type="EMBL" id="CP023344">
    <property type="protein sequence ID" value="ATC64555.1"/>
    <property type="molecule type" value="Genomic_DNA"/>
</dbReference>
<dbReference type="PANTHER" id="PTHR43434:SF1">
    <property type="entry name" value="PHOSPHOGLYCOLATE PHOSPHATASE"/>
    <property type="match status" value="1"/>
</dbReference>
<reference evidence="5 6" key="1">
    <citation type="submission" date="2017-09" db="EMBL/GenBank/DDBJ databases">
        <title>Complete genome sequence of Verrucomicrobial strain HZ-65, isolated from freshwater.</title>
        <authorList>
            <person name="Choi A."/>
        </authorList>
    </citation>
    <scope>NUCLEOTIDE SEQUENCE [LARGE SCALE GENOMIC DNA]</scope>
    <source>
        <strain evidence="5 6">HZ-65</strain>
    </source>
</reference>
<keyword evidence="6" id="KW-1185">Reference proteome</keyword>
<dbReference type="InterPro" id="IPR006439">
    <property type="entry name" value="HAD-SF_hydro_IA"/>
</dbReference>
<dbReference type="InterPro" id="IPR036412">
    <property type="entry name" value="HAD-like_sf"/>
</dbReference>
<name>A0A290Q783_9BACT</name>
<accession>A0A290Q783</accession>
<dbReference type="PRINTS" id="PR00413">
    <property type="entry name" value="HADHALOGNASE"/>
</dbReference>
<dbReference type="Gene3D" id="3.40.50.1000">
    <property type="entry name" value="HAD superfamily/HAD-like"/>
    <property type="match status" value="1"/>
</dbReference>
<gene>
    <name evidence="5" type="ORF">CMV30_11650</name>
</gene>
<dbReference type="SFLD" id="SFLDS00003">
    <property type="entry name" value="Haloacid_Dehalogenase"/>
    <property type="match status" value="1"/>
</dbReference>
<dbReference type="KEGG" id="vbh:CMV30_11650"/>
<dbReference type="InterPro" id="IPR041492">
    <property type="entry name" value="HAD_2"/>
</dbReference>
<dbReference type="AlphaFoldDB" id="A0A290Q783"/>
<sequence length="260" mass="27981">MTSSVVGIGSVVVADTESKTSKFAIFSRPPPPIVPPVNRFHTVLFDLDGTLLDHFAAIHKSHVHTMRTLGLPEPTMEQVHRAVGGGLEVAISRILGEKNAALLEKAVPIYRAYWNENMLHGVALLPGSRELLEALKARGVRCAVFTNKHGPSARTLMDHLGVTHLLDAVFGAVDTPWFKPDREFTEHALLTLGADSATTCMIGDSPYDIKAAHNGGFPCHCVTTGTHTAQELTDAGANSVHPDMTSLARAIFGLEIIARI</sequence>
<dbReference type="Pfam" id="PF13419">
    <property type="entry name" value="HAD_2"/>
    <property type="match status" value="1"/>
</dbReference>
<protein>
    <recommendedName>
        <fullName evidence="4">phosphoglycolate phosphatase</fullName>
        <ecNumber evidence="4">3.1.3.18</ecNumber>
    </recommendedName>
</protein>